<reference evidence="1" key="2">
    <citation type="submission" date="2020-09" db="EMBL/GenBank/DDBJ databases">
        <authorList>
            <person name="Sun Q."/>
            <person name="Ohkuma M."/>
        </authorList>
    </citation>
    <scope>NUCLEOTIDE SEQUENCE</scope>
    <source>
        <strain evidence="1">JCM 3051</strain>
    </source>
</reference>
<dbReference type="EMBL" id="BMPT01000015">
    <property type="protein sequence ID" value="GGM35960.1"/>
    <property type="molecule type" value="Genomic_DNA"/>
</dbReference>
<dbReference type="Proteomes" id="UP000655589">
    <property type="component" value="Unassembled WGS sequence"/>
</dbReference>
<accession>A0A8H9GL51</accession>
<organism evidence="1 2">
    <name type="scientific">Promicromonospora citrea</name>
    <dbReference type="NCBI Taxonomy" id="43677"/>
    <lineage>
        <taxon>Bacteria</taxon>
        <taxon>Bacillati</taxon>
        <taxon>Actinomycetota</taxon>
        <taxon>Actinomycetes</taxon>
        <taxon>Micrococcales</taxon>
        <taxon>Promicromonosporaceae</taxon>
        <taxon>Promicromonospora</taxon>
    </lineage>
</organism>
<keyword evidence="2" id="KW-1185">Reference proteome</keyword>
<comment type="caution">
    <text evidence="1">The sequence shown here is derived from an EMBL/GenBank/DDBJ whole genome shotgun (WGS) entry which is preliminary data.</text>
</comment>
<protein>
    <submittedName>
        <fullName evidence="1">Uncharacterized protein</fullName>
    </submittedName>
</protein>
<name>A0A8H9GL51_9MICO</name>
<proteinExistence type="predicted"/>
<gene>
    <name evidence="1" type="ORF">GCM10010102_34130</name>
</gene>
<sequence>MSQTSRAGLLKRWRCPARAPADTETARMIGTMDERRSTRVTRADVRAALMWALERDREALLAHRDAVHSNKSDLTRRRADKALVEQWRARTADTEQDTSRPE</sequence>
<dbReference type="AlphaFoldDB" id="A0A8H9GL51"/>
<evidence type="ECO:0000313" key="2">
    <source>
        <dbReference type="Proteomes" id="UP000655589"/>
    </source>
</evidence>
<evidence type="ECO:0000313" key="1">
    <source>
        <dbReference type="EMBL" id="GGM35960.1"/>
    </source>
</evidence>
<reference evidence="1" key="1">
    <citation type="journal article" date="2014" name="Int. J. Syst. Evol. Microbiol.">
        <title>Complete genome sequence of Corynebacterium casei LMG S-19264T (=DSM 44701T), isolated from a smear-ripened cheese.</title>
        <authorList>
            <consortium name="US DOE Joint Genome Institute (JGI-PGF)"/>
            <person name="Walter F."/>
            <person name="Albersmeier A."/>
            <person name="Kalinowski J."/>
            <person name="Ruckert C."/>
        </authorList>
    </citation>
    <scope>NUCLEOTIDE SEQUENCE</scope>
    <source>
        <strain evidence="1">JCM 3051</strain>
    </source>
</reference>